<dbReference type="AlphaFoldDB" id="A0A5E4QCH8"/>
<sequence>MITRSRLNVVFVSRKFILSVFRHLYLILKRDVNLLADCVIRSRVKINCVGPLIIVLNYLYWGHDSSLLARSTGSLSQAAEAEQKMSKIILFVLVTYIYCFVGGKGIEITSAPNVIVRNISIVDNEFMLEGRPFKIWSGSLHYFRLPHQYWRDRLQKIKAAGLNTVSTWLCGME</sequence>
<organism evidence="3 4">
    <name type="scientific">Leptidea sinapis</name>
    <dbReference type="NCBI Taxonomy" id="189913"/>
    <lineage>
        <taxon>Eukaryota</taxon>
        <taxon>Metazoa</taxon>
        <taxon>Ecdysozoa</taxon>
        <taxon>Arthropoda</taxon>
        <taxon>Hexapoda</taxon>
        <taxon>Insecta</taxon>
        <taxon>Pterygota</taxon>
        <taxon>Neoptera</taxon>
        <taxon>Endopterygota</taxon>
        <taxon>Lepidoptera</taxon>
        <taxon>Glossata</taxon>
        <taxon>Ditrysia</taxon>
        <taxon>Papilionoidea</taxon>
        <taxon>Pieridae</taxon>
        <taxon>Dismorphiinae</taxon>
        <taxon>Leptidea</taxon>
    </lineage>
</organism>
<dbReference type="EMBL" id="FZQP02002526">
    <property type="protein sequence ID" value="VVC95992.1"/>
    <property type="molecule type" value="Genomic_DNA"/>
</dbReference>
<protein>
    <recommendedName>
        <fullName evidence="2">Glycoside hydrolase 35 catalytic domain-containing protein</fullName>
    </recommendedName>
</protein>
<dbReference type="InterPro" id="IPR017853">
    <property type="entry name" value="GH"/>
</dbReference>
<proteinExistence type="inferred from homology"/>
<evidence type="ECO:0000256" key="1">
    <source>
        <dbReference type="ARBA" id="ARBA00009809"/>
    </source>
</evidence>
<dbReference type="GO" id="GO:0005975">
    <property type="term" value="P:carbohydrate metabolic process"/>
    <property type="evidence" value="ECO:0007669"/>
    <property type="project" value="InterPro"/>
</dbReference>
<dbReference type="Gene3D" id="3.20.20.80">
    <property type="entry name" value="Glycosidases"/>
    <property type="match status" value="1"/>
</dbReference>
<keyword evidence="4" id="KW-1185">Reference proteome</keyword>
<dbReference type="Pfam" id="PF01301">
    <property type="entry name" value="Glyco_hydro_35"/>
    <property type="match status" value="1"/>
</dbReference>
<dbReference type="InterPro" id="IPR001944">
    <property type="entry name" value="Glycoside_Hdrlase_35"/>
</dbReference>
<evidence type="ECO:0000313" key="3">
    <source>
        <dbReference type="EMBL" id="VVC95992.1"/>
    </source>
</evidence>
<dbReference type="InterPro" id="IPR031330">
    <property type="entry name" value="Gly_Hdrlase_35_cat"/>
</dbReference>
<reference evidence="3 4" key="1">
    <citation type="submission" date="2017-07" db="EMBL/GenBank/DDBJ databases">
        <authorList>
            <person name="Talla V."/>
            <person name="Backstrom N."/>
        </authorList>
    </citation>
    <scope>NUCLEOTIDE SEQUENCE [LARGE SCALE GENOMIC DNA]</scope>
</reference>
<dbReference type="GO" id="GO:0004553">
    <property type="term" value="F:hydrolase activity, hydrolyzing O-glycosyl compounds"/>
    <property type="evidence" value="ECO:0007669"/>
    <property type="project" value="InterPro"/>
</dbReference>
<dbReference type="PRINTS" id="PR00742">
    <property type="entry name" value="GLHYDRLASE35"/>
</dbReference>
<feature type="domain" description="Glycoside hydrolase 35 catalytic" evidence="2">
    <location>
        <begin position="125"/>
        <end position="168"/>
    </location>
</feature>
<name>A0A5E4QCH8_9NEOP</name>
<dbReference type="PANTHER" id="PTHR23421">
    <property type="entry name" value="BETA-GALACTOSIDASE RELATED"/>
    <property type="match status" value="1"/>
</dbReference>
<evidence type="ECO:0000259" key="2">
    <source>
        <dbReference type="Pfam" id="PF01301"/>
    </source>
</evidence>
<accession>A0A5E4QCH8</accession>
<evidence type="ECO:0000313" key="4">
    <source>
        <dbReference type="Proteomes" id="UP000324832"/>
    </source>
</evidence>
<gene>
    <name evidence="3" type="ORF">LSINAPIS_LOCUS7591</name>
</gene>
<dbReference type="SUPFAM" id="SSF51445">
    <property type="entry name" value="(Trans)glycosidases"/>
    <property type="match status" value="1"/>
</dbReference>
<comment type="similarity">
    <text evidence="1">Belongs to the glycosyl hydrolase 35 family.</text>
</comment>
<dbReference type="Proteomes" id="UP000324832">
    <property type="component" value="Unassembled WGS sequence"/>
</dbReference>